<feature type="compositionally biased region" description="Gly residues" evidence="1">
    <location>
        <begin position="101"/>
        <end position="110"/>
    </location>
</feature>
<evidence type="ECO:0000313" key="3">
    <source>
        <dbReference type="EMBL" id="GAA2001622.1"/>
    </source>
</evidence>
<name>A0ABN2T8K7_9MICO</name>
<keyword evidence="2" id="KW-1133">Transmembrane helix</keyword>
<proteinExistence type="predicted"/>
<accession>A0ABN2T8K7</accession>
<evidence type="ECO:0000256" key="1">
    <source>
        <dbReference type="SAM" id="MobiDB-lite"/>
    </source>
</evidence>
<keyword evidence="2" id="KW-0472">Membrane</keyword>
<feature type="transmembrane region" description="Helical" evidence="2">
    <location>
        <begin position="39"/>
        <end position="57"/>
    </location>
</feature>
<dbReference type="Proteomes" id="UP001500755">
    <property type="component" value="Unassembled WGS sequence"/>
</dbReference>
<feature type="region of interest" description="Disordered" evidence="1">
    <location>
        <begin position="68"/>
        <end position="118"/>
    </location>
</feature>
<keyword evidence="2" id="KW-0812">Transmembrane</keyword>
<sequence>MNALSTHVAFVSATSNVGVPSDGATEGVTPPDPELVTPGTLGFLVTFFIVVVVVFLIRDAFKRVRRIRAADHAEDRSPIPVARPNRPAGSTGAAEAPRTPGAGGTSGEGASGPEDDGR</sequence>
<protein>
    <submittedName>
        <fullName evidence="3">Uncharacterized protein</fullName>
    </submittedName>
</protein>
<reference evidence="3 4" key="1">
    <citation type="journal article" date="2019" name="Int. J. Syst. Evol. Microbiol.">
        <title>The Global Catalogue of Microorganisms (GCM) 10K type strain sequencing project: providing services to taxonomists for standard genome sequencing and annotation.</title>
        <authorList>
            <consortium name="The Broad Institute Genomics Platform"/>
            <consortium name="The Broad Institute Genome Sequencing Center for Infectious Disease"/>
            <person name="Wu L."/>
            <person name="Ma J."/>
        </authorList>
    </citation>
    <scope>NUCLEOTIDE SEQUENCE [LARGE SCALE GENOMIC DNA]</scope>
    <source>
        <strain evidence="3 4">JCM 14546</strain>
    </source>
</reference>
<keyword evidence="4" id="KW-1185">Reference proteome</keyword>
<feature type="compositionally biased region" description="Basic and acidic residues" evidence="1">
    <location>
        <begin position="68"/>
        <end position="77"/>
    </location>
</feature>
<evidence type="ECO:0000313" key="4">
    <source>
        <dbReference type="Proteomes" id="UP001500755"/>
    </source>
</evidence>
<gene>
    <name evidence="3" type="ORF">GCM10009755_07590</name>
</gene>
<dbReference type="EMBL" id="BAAANO010000007">
    <property type="protein sequence ID" value="GAA2001622.1"/>
    <property type="molecule type" value="Genomic_DNA"/>
</dbReference>
<dbReference type="RefSeq" id="WP_344307130.1">
    <property type="nucleotide sequence ID" value="NZ_BAAANO010000007.1"/>
</dbReference>
<organism evidence="3 4">
    <name type="scientific">Brevibacterium samyangense</name>
    <dbReference type="NCBI Taxonomy" id="366888"/>
    <lineage>
        <taxon>Bacteria</taxon>
        <taxon>Bacillati</taxon>
        <taxon>Actinomycetota</taxon>
        <taxon>Actinomycetes</taxon>
        <taxon>Micrococcales</taxon>
        <taxon>Brevibacteriaceae</taxon>
        <taxon>Brevibacterium</taxon>
    </lineage>
</organism>
<comment type="caution">
    <text evidence="3">The sequence shown here is derived from an EMBL/GenBank/DDBJ whole genome shotgun (WGS) entry which is preliminary data.</text>
</comment>
<evidence type="ECO:0000256" key="2">
    <source>
        <dbReference type="SAM" id="Phobius"/>
    </source>
</evidence>